<name>A0ABP2AUM0_SARVE</name>
<dbReference type="PROSITE" id="PS51371">
    <property type="entry name" value="CBS"/>
    <property type="match status" value="2"/>
</dbReference>
<protein>
    <submittedName>
        <fullName evidence="13">Mg2+ and Co2+ transporter CorB</fullName>
    </submittedName>
</protein>
<dbReference type="SUPFAM" id="SSF56176">
    <property type="entry name" value="FAD-binding/transporter-associated domain-like"/>
    <property type="match status" value="1"/>
</dbReference>
<feature type="domain" description="CBS" evidence="11">
    <location>
        <begin position="208"/>
        <end position="267"/>
    </location>
</feature>
<evidence type="ECO:0000256" key="10">
    <source>
        <dbReference type="SAM" id="Phobius"/>
    </source>
</evidence>
<dbReference type="InterPro" id="IPR005170">
    <property type="entry name" value="Transptr-assoc_dom"/>
</dbReference>
<evidence type="ECO:0000256" key="3">
    <source>
        <dbReference type="ARBA" id="ARBA00022692"/>
    </source>
</evidence>
<dbReference type="CDD" id="cd04590">
    <property type="entry name" value="CBS_pair_CorC_HlyC_assoc"/>
    <property type="match status" value="1"/>
</dbReference>
<feature type="transmembrane region" description="Helical" evidence="10">
    <location>
        <begin position="93"/>
        <end position="111"/>
    </location>
</feature>
<dbReference type="InterPro" id="IPR036318">
    <property type="entry name" value="FAD-bd_PCMH-like_sf"/>
</dbReference>
<dbReference type="InterPro" id="IPR002550">
    <property type="entry name" value="CNNM"/>
</dbReference>
<keyword evidence="7 9" id="KW-0472">Membrane</keyword>
<feature type="transmembrane region" description="Helical" evidence="10">
    <location>
        <begin position="6"/>
        <end position="30"/>
    </location>
</feature>
<evidence type="ECO:0000256" key="2">
    <source>
        <dbReference type="ARBA" id="ARBA00006337"/>
    </source>
</evidence>
<evidence type="ECO:0000259" key="11">
    <source>
        <dbReference type="PROSITE" id="PS51371"/>
    </source>
</evidence>
<dbReference type="Pfam" id="PF03471">
    <property type="entry name" value="CorC_HlyC"/>
    <property type="match status" value="1"/>
</dbReference>
<dbReference type="SMART" id="SM00116">
    <property type="entry name" value="CBS"/>
    <property type="match status" value="2"/>
</dbReference>
<evidence type="ECO:0000313" key="13">
    <source>
        <dbReference type="EMBL" id="CUO17044.1"/>
    </source>
</evidence>
<dbReference type="RefSeq" id="WP_265327500.1">
    <property type="nucleotide sequence ID" value="NZ_CABIXL010000008.1"/>
</dbReference>
<keyword evidence="6 8" id="KW-0129">CBS domain</keyword>
<dbReference type="Gene3D" id="3.30.465.10">
    <property type="match status" value="1"/>
</dbReference>
<dbReference type="Pfam" id="PF00571">
    <property type="entry name" value="CBS"/>
    <property type="match status" value="2"/>
</dbReference>
<evidence type="ECO:0000256" key="9">
    <source>
        <dbReference type="PROSITE-ProRule" id="PRU01193"/>
    </source>
</evidence>
<evidence type="ECO:0000256" key="6">
    <source>
        <dbReference type="ARBA" id="ARBA00023122"/>
    </source>
</evidence>
<gene>
    <name evidence="13" type="ORF">ERS852473_02102</name>
</gene>
<feature type="transmembrane region" description="Helical" evidence="10">
    <location>
        <begin position="123"/>
        <end position="144"/>
    </location>
</feature>
<reference evidence="13 14" key="1">
    <citation type="submission" date="2015-09" db="EMBL/GenBank/DDBJ databases">
        <authorList>
            <consortium name="Pathogen Informatics"/>
            <person name="Wu L."/>
            <person name="Ma J."/>
        </authorList>
    </citation>
    <scope>NUCLEOTIDE SEQUENCE [LARGE SCALE GENOMIC DNA]</scope>
    <source>
        <strain evidence="13 14">2789STDY5834858</strain>
    </source>
</reference>
<dbReference type="SUPFAM" id="SSF54631">
    <property type="entry name" value="CBS-domain pair"/>
    <property type="match status" value="1"/>
</dbReference>
<feature type="domain" description="CBS" evidence="11">
    <location>
        <begin position="272"/>
        <end position="329"/>
    </location>
</feature>
<dbReference type="Pfam" id="PF01595">
    <property type="entry name" value="CNNM"/>
    <property type="match status" value="1"/>
</dbReference>
<organism evidence="13 14">
    <name type="scientific">Sarcina ventriculi</name>
    <name type="common">Clostridium ventriculi</name>
    <dbReference type="NCBI Taxonomy" id="1267"/>
    <lineage>
        <taxon>Bacteria</taxon>
        <taxon>Bacillati</taxon>
        <taxon>Bacillota</taxon>
        <taxon>Clostridia</taxon>
        <taxon>Eubacteriales</taxon>
        <taxon>Clostridiaceae</taxon>
        <taxon>Sarcina</taxon>
    </lineage>
</organism>
<dbReference type="EMBL" id="CYZR01000008">
    <property type="protein sequence ID" value="CUO17044.1"/>
    <property type="molecule type" value="Genomic_DNA"/>
</dbReference>
<feature type="domain" description="CNNM transmembrane" evidence="12">
    <location>
        <begin position="1"/>
        <end position="189"/>
    </location>
</feature>
<evidence type="ECO:0000256" key="7">
    <source>
        <dbReference type="ARBA" id="ARBA00023136"/>
    </source>
</evidence>
<sequence length="414" mass="46685">MGESDTFQIIILIIMLILSGFFSASETALLSLSKIRIRHMVEEEVKGAKLVEKLIENPDKFLGAVLLANNVVNIGSASLASAIAASFFGSNAVVISTVIMTMLVLLFGEIIPKNLAQQNSEKIALKVAKTITIIVKVCGPIIWVCNKISNAFIKILGGSVNKTEPFITEEEFKTMVVVGEEEGVLEEEEKELIYNVFEFGDLQVKDIMIQRLDIVGLNKDSTYEDILATLREDKFSRFPVFDKNIDDVVGILNVKDLVLLGDSEEDFDINKFIREPFYTFEFKKITELLNEMRKTRNHIAVVLDEYGGTAGIVTIEDLIEELVGEIEDEYDHHENEIWKIKDNEYLAEGSIKLTHLSEEIGIEIESEEFDSLGGYIIGILGRIPKINEEIVNENIKFIVEDIKKNRIIKVRIYI</sequence>
<keyword evidence="14" id="KW-1185">Reference proteome</keyword>
<keyword evidence="3 9" id="KW-0812">Transmembrane</keyword>
<dbReference type="InterPro" id="IPR000644">
    <property type="entry name" value="CBS_dom"/>
</dbReference>
<evidence type="ECO:0000313" key="14">
    <source>
        <dbReference type="Proteomes" id="UP000095488"/>
    </source>
</evidence>
<dbReference type="InterPro" id="IPR044751">
    <property type="entry name" value="Ion_transp-like_CBS"/>
</dbReference>
<evidence type="ECO:0000256" key="8">
    <source>
        <dbReference type="PROSITE-ProRule" id="PRU00703"/>
    </source>
</evidence>
<dbReference type="PANTHER" id="PTHR22777:SF17">
    <property type="entry name" value="UPF0053 PROTEIN SLL0260"/>
    <property type="match status" value="1"/>
</dbReference>
<dbReference type="InterPro" id="IPR016169">
    <property type="entry name" value="FAD-bd_PCMH_sub2"/>
</dbReference>
<evidence type="ECO:0000259" key="12">
    <source>
        <dbReference type="PROSITE" id="PS51846"/>
    </source>
</evidence>
<feature type="transmembrane region" description="Helical" evidence="10">
    <location>
        <begin position="61"/>
        <end position="87"/>
    </location>
</feature>
<accession>A0ABP2AUM0</accession>
<evidence type="ECO:0000256" key="5">
    <source>
        <dbReference type="ARBA" id="ARBA00022989"/>
    </source>
</evidence>
<comment type="subcellular location">
    <subcellularLocation>
        <location evidence="1">Membrane</location>
        <topology evidence="1">Multi-pass membrane protein</topology>
    </subcellularLocation>
</comment>
<dbReference type="PANTHER" id="PTHR22777">
    <property type="entry name" value="HEMOLYSIN-RELATED"/>
    <property type="match status" value="1"/>
</dbReference>
<comment type="caution">
    <text evidence="13">The sequence shown here is derived from an EMBL/GenBank/DDBJ whole genome shotgun (WGS) entry which is preliminary data.</text>
</comment>
<dbReference type="PROSITE" id="PS51846">
    <property type="entry name" value="CNNM"/>
    <property type="match status" value="1"/>
</dbReference>
<evidence type="ECO:0000256" key="4">
    <source>
        <dbReference type="ARBA" id="ARBA00022737"/>
    </source>
</evidence>
<dbReference type="Gene3D" id="3.10.580.10">
    <property type="entry name" value="CBS-domain"/>
    <property type="match status" value="1"/>
</dbReference>
<dbReference type="InterPro" id="IPR046342">
    <property type="entry name" value="CBS_dom_sf"/>
</dbReference>
<keyword evidence="5 9" id="KW-1133">Transmembrane helix</keyword>
<proteinExistence type="inferred from homology"/>
<comment type="similarity">
    <text evidence="2">Belongs to the UPF0053 family.</text>
</comment>
<dbReference type="SMART" id="SM01091">
    <property type="entry name" value="CorC_HlyC"/>
    <property type="match status" value="1"/>
</dbReference>
<keyword evidence="4" id="KW-0677">Repeat</keyword>
<dbReference type="Proteomes" id="UP000095488">
    <property type="component" value="Unassembled WGS sequence"/>
</dbReference>
<evidence type="ECO:0000256" key="1">
    <source>
        <dbReference type="ARBA" id="ARBA00004141"/>
    </source>
</evidence>